<dbReference type="InterPro" id="IPR013087">
    <property type="entry name" value="Znf_C2H2_type"/>
</dbReference>
<dbReference type="GO" id="GO:0008270">
    <property type="term" value="F:zinc ion binding"/>
    <property type="evidence" value="ECO:0007669"/>
    <property type="project" value="UniProtKB-KW"/>
</dbReference>
<organism evidence="15 16">
    <name type="scientific">Blomia tropicalis</name>
    <name type="common">Mite</name>
    <dbReference type="NCBI Taxonomy" id="40697"/>
    <lineage>
        <taxon>Eukaryota</taxon>
        <taxon>Metazoa</taxon>
        <taxon>Ecdysozoa</taxon>
        <taxon>Arthropoda</taxon>
        <taxon>Chelicerata</taxon>
        <taxon>Arachnida</taxon>
        <taxon>Acari</taxon>
        <taxon>Acariformes</taxon>
        <taxon>Sarcoptiformes</taxon>
        <taxon>Astigmata</taxon>
        <taxon>Glycyphagoidea</taxon>
        <taxon>Echimyopodidae</taxon>
        <taxon>Blomia</taxon>
    </lineage>
</organism>
<evidence type="ECO:0000256" key="3">
    <source>
        <dbReference type="ARBA" id="ARBA00022490"/>
    </source>
</evidence>
<feature type="domain" description="Matrin-type" evidence="14">
    <location>
        <begin position="69"/>
        <end position="99"/>
    </location>
</feature>
<evidence type="ECO:0000256" key="1">
    <source>
        <dbReference type="ARBA" id="ARBA00004123"/>
    </source>
</evidence>
<evidence type="ECO:0000256" key="7">
    <source>
        <dbReference type="ARBA" id="ARBA00022771"/>
    </source>
</evidence>
<evidence type="ECO:0008006" key="17">
    <source>
        <dbReference type="Google" id="ProtNLM"/>
    </source>
</evidence>
<reference evidence="15" key="1">
    <citation type="submission" date="2022-12" db="EMBL/GenBank/DDBJ databases">
        <title>Genome assemblies of Blomia tropicalis.</title>
        <authorList>
            <person name="Cui Y."/>
        </authorList>
    </citation>
    <scope>NUCLEOTIDE SEQUENCE</scope>
    <source>
        <tissue evidence="15">Adult mites</tissue>
    </source>
</reference>
<keyword evidence="8" id="KW-0862">Zinc</keyword>
<accession>A0A9Q0RLA3</accession>
<name>A0A9Q0RLA3_BLOTA</name>
<feature type="domain" description="C2H2-type" evidence="13">
    <location>
        <begin position="69"/>
        <end position="98"/>
    </location>
</feature>
<dbReference type="GO" id="GO:0042273">
    <property type="term" value="P:ribosomal large subunit biogenesis"/>
    <property type="evidence" value="ECO:0007669"/>
    <property type="project" value="TreeGrafter"/>
</dbReference>
<comment type="similarity">
    <text evidence="10">Belongs to the REI1 family.</text>
</comment>
<gene>
    <name evidence="15" type="ORF">RDWZM_009402</name>
</gene>
<evidence type="ECO:0000313" key="16">
    <source>
        <dbReference type="Proteomes" id="UP001142055"/>
    </source>
</evidence>
<dbReference type="OrthoDB" id="19329at2759"/>
<dbReference type="EMBL" id="JAPWDV010000003">
    <property type="protein sequence ID" value="KAJ6218245.1"/>
    <property type="molecule type" value="Genomic_DNA"/>
</dbReference>
<evidence type="ECO:0000259" key="14">
    <source>
        <dbReference type="PROSITE" id="PS50171"/>
    </source>
</evidence>
<evidence type="ECO:0000256" key="10">
    <source>
        <dbReference type="ARBA" id="ARBA00034126"/>
    </source>
</evidence>
<evidence type="ECO:0000256" key="12">
    <source>
        <dbReference type="SAM" id="MobiDB-lite"/>
    </source>
</evidence>
<feature type="region of interest" description="Disordered" evidence="12">
    <location>
        <begin position="88"/>
        <end position="112"/>
    </location>
</feature>
<evidence type="ECO:0000259" key="13">
    <source>
        <dbReference type="PROSITE" id="PS50157"/>
    </source>
</evidence>
<dbReference type="GO" id="GO:0003676">
    <property type="term" value="F:nucleic acid binding"/>
    <property type="evidence" value="ECO:0007669"/>
    <property type="project" value="InterPro"/>
</dbReference>
<evidence type="ECO:0000313" key="15">
    <source>
        <dbReference type="EMBL" id="KAJ6218245.1"/>
    </source>
</evidence>
<dbReference type="SMART" id="SM00355">
    <property type="entry name" value="ZnF_C2H2"/>
    <property type="match status" value="4"/>
</dbReference>
<dbReference type="GO" id="GO:0005737">
    <property type="term" value="C:cytoplasm"/>
    <property type="evidence" value="ECO:0007669"/>
    <property type="project" value="UniProtKB-SubCell"/>
</dbReference>
<sequence>MQKLTCLTCRVSLATAENQRDHYKTEWHIYNLKRKLTQLIPLTEEEYKDVVAKHSQVNQSTASNENKTFHCEICSKLFNNEKAFVQHNSSKRHQLQSVKGKPKSRNTSESETYKPVLVEEVTENKSPEPEDVVIIDGDANDFNDSDWEEVDDDDQELEGIPLTECLFCSEISESMESNLDHMSRMHSFFVPDIEFCIDIKRLLNYLGIKIASGFCCLFCSEHGKQFASKKSAQQHMIDKGHTKIKFMDYGTEQVEEFEEFYDYTTSYPDGGNAIEPDELNLDGNDYQMTLPSGNVIGHRSLYIYYKQKLKPEISEKRSKNKELLGKVMSQYKALGWTGMATKEAVQRAKDINHWQKNQQKSALRLGKKHNLSLQPYRRCQFLTFN</sequence>
<dbReference type="InterPro" id="IPR003604">
    <property type="entry name" value="Matrin/U1-like-C_Znf_C2H2"/>
</dbReference>
<dbReference type="InterPro" id="IPR041661">
    <property type="entry name" value="ZN622/Rei1/Reh1_Znf-C2H2"/>
</dbReference>
<dbReference type="GO" id="GO:0005634">
    <property type="term" value="C:nucleus"/>
    <property type="evidence" value="ECO:0007669"/>
    <property type="project" value="UniProtKB-SubCell"/>
</dbReference>
<evidence type="ECO:0000256" key="2">
    <source>
        <dbReference type="ARBA" id="ARBA00004496"/>
    </source>
</evidence>
<dbReference type="AlphaFoldDB" id="A0A9Q0RLA3"/>
<dbReference type="PROSITE" id="PS50171">
    <property type="entry name" value="ZF_MATRIN"/>
    <property type="match status" value="1"/>
</dbReference>
<dbReference type="PROSITE" id="PS00028">
    <property type="entry name" value="ZINC_FINGER_C2H2_1"/>
    <property type="match status" value="1"/>
</dbReference>
<evidence type="ECO:0000256" key="8">
    <source>
        <dbReference type="ARBA" id="ARBA00022833"/>
    </source>
</evidence>
<dbReference type="PROSITE" id="PS50157">
    <property type="entry name" value="ZINC_FINGER_C2H2_2"/>
    <property type="match status" value="1"/>
</dbReference>
<keyword evidence="6" id="KW-0677">Repeat</keyword>
<dbReference type="Pfam" id="PF12756">
    <property type="entry name" value="zf-C2H2_2"/>
    <property type="match status" value="1"/>
</dbReference>
<keyword evidence="16" id="KW-1185">Reference proteome</keyword>
<dbReference type="SUPFAM" id="SSF57667">
    <property type="entry name" value="beta-beta-alpha zinc fingers"/>
    <property type="match status" value="2"/>
</dbReference>
<dbReference type="PANTHER" id="PTHR13182">
    <property type="entry name" value="ZINC FINGER PROTEIN 622"/>
    <property type="match status" value="1"/>
</dbReference>
<dbReference type="InterPro" id="IPR036236">
    <property type="entry name" value="Znf_C2H2_sf"/>
</dbReference>
<comment type="caution">
    <text evidence="15">The sequence shown here is derived from an EMBL/GenBank/DDBJ whole genome shotgun (WGS) entry which is preliminary data.</text>
</comment>
<keyword evidence="7 11" id="KW-0863">Zinc-finger</keyword>
<dbReference type="GO" id="GO:0030687">
    <property type="term" value="C:preribosome, large subunit precursor"/>
    <property type="evidence" value="ECO:0007669"/>
    <property type="project" value="TreeGrafter"/>
</dbReference>
<proteinExistence type="inferred from homology"/>
<keyword evidence="3" id="KW-0963">Cytoplasm</keyword>
<keyword evidence="5" id="KW-0479">Metal-binding</keyword>
<dbReference type="SMART" id="SM00451">
    <property type="entry name" value="ZnF_U1"/>
    <property type="match status" value="2"/>
</dbReference>
<evidence type="ECO:0000256" key="6">
    <source>
        <dbReference type="ARBA" id="ARBA00022737"/>
    </source>
</evidence>
<keyword evidence="9" id="KW-0539">Nucleus</keyword>
<evidence type="ECO:0000256" key="9">
    <source>
        <dbReference type="ARBA" id="ARBA00023242"/>
    </source>
</evidence>
<evidence type="ECO:0000256" key="4">
    <source>
        <dbReference type="ARBA" id="ARBA00022517"/>
    </source>
</evidence>
<protein>
    <recommendedName>
        <fullName evidence="17">Zinc finger protein 622</fullName>
    </recommendedName>
</protein>
<evidence type="ECO:0000256" key="5">
    <source>
        <dbReference type="ARBA" id="ARBA00022723"/>
    </source>
</evidence>
<dbReference type="InterPro" id="IPR040025">
    <property type="entry name" value="Znf622/Rei1/Reh1"/>
</dbReference>
<keyword evidence="4" id="KW-0690">Ribosome biogenesis</keyword>
<evidence type="ECO:0000256" key="11">
    <source>
        <dbReference type="PROSITE-ProRule" id="PRU00042"/>
    </source>
</evidence>
<dbReference type="Pfam" id="PF12874">
    <property type="entry name" value="zf-met"/>
    <property type="match status" value="1"/>
</dbReference>
<dbReference type="InterPro" id="IPR000690">
    <property type="entry name" value="Matrin/U1-C_Znf_C2H2"/>
</dbReference>
<dbReference type="OMA" id="WTQTQQQ"/>
<comment type="subcellular location">
    <subcellularLocation>
        <location evidence="2">Cytoplasm</location>
    </subcellularLocation>
    <subcellularLocation>
        <location evidence="1">Nucleus</location>
    </subcellularLocation>
</comment>
<dbReference type="Proteomes" id="UP001142055">
    <property type="component" value="Chromosome 3"/>
</dbReference>
<dbReference type="PANTHER" id="PTHR13182:SF8">
    <property type="entry name" value="CYTOPLASMIC 60S SUBUNIT BIOGENESIS FACTOR ZNF622"/>
    <property type="match status" value="1"/>
</dbReference>
<dbReference type="Gene3D" id="3.30.160.60">
    <property type="entry name" value="Classic Zinc Finger"/>
    <property type="match status" value="1"/>
</dbReference>
<feature type="compositionally biased region" description="Basic residues" evidence="12">
    <location>
        <begin position="89"/>
        <end position="104"/>
    </location>
</feature>